<dbReference type="EMBL" id="FP476056">
    <property type="protein sequence ID" value="CAZ96845.1"/>
    <property type="molecule type" value="Genomic_DNA"/>
</dbReference>
<dbReference type="RefSeq" id="WP_013994041.1">
    <property type="nucleotide sequence ID" value="NC_015844.1"/>
</dbReference>
<dbReference type="HOGENOM" id="CLU_469243_0_0_10"/>
<dbReference type="OrthoDB" id="1275259at2"/>
<evidence type="ECO:0000256" key="1">
    <source>
        <dbReference type="SAM" id="Phobius"/>
    </source>
</evidence>
<evidence type="ECO:0000313" key="3">
    <source>
        <dbReference type="Proteomes" id="UP000008898"/>
    </source>
</evidence>
<dbReference type="AlphaFoldDB" id="G0LCD3"/>
<sequence>MVGTILKYEDFFNDPIPTDKFELIKHIPRVELIASFSSINHILKKPLDLDFNYSFENQIKIITTLYHIHEEPRGIDYCRAFIEKFKEHFDAYGGGVTLSTRTSCLYALNEILFCDTLEFENKPGIKFYPDDYLAIFKFLLLCNQEMLAYNESYENEITSDKLGKEFFEAFMFKEIPSNQYSYVQNPINLLERGRQLFEYLKGTYKLELKDFTSEYKLNSPEHFLSIVANHFVFNSGLDFIQAYRVKKSDKLAIERLNALSKRGLGRANTGIQKFEFLEIKKSPLYCVESEETNIYILLDNTFLIEKSYELFFWDFYFEMLSKKGISIKKWGGDVGLFFEEYAKGIFEYCFKDHKDIILKSTKQLLIDGTEYADYYIRRKRNVVLVQAKRSYVPQVDYKEVYSLKDFNELDKDEFYKRFGLNQIVEMSIKKFDDYASIIDPSLPTNKLFIYPVLLINEPIISFAVTTYIFNKKFEQMLARKGIEQENTKWRINRLVVLHVSELERLQESLNKRKIKLDQFLQGYSDSTNVNLTQNKYAPFLTLDQYIKRKITASAIPEYLLNKEEGIFKQILDFGKLSNNLN</sequence>
<proteinExistence type="predicted"/>
<organism evidence="2 3">
    <name type="scientific">Zobellia galactanivorans (strain DSM 12802 / CCUG 47099 / CIP 106680 / NCIMB 13871 / Dsij)</name>
    <dbReference type="NCBI Taxonomy" id="63186"/>
    <lineage>
        <taxon>Bacteria</taxon>
        <taxon>Pseudomonadati</taxon>
        <taxon>Bacteroidota</taxon>
        <taxon>Flavobacteriia</taxon>
        <taxon>Flavobacteriales</taxon>
        <taxon>Flavobacteriaceae</taxon>
        <taxon>Zobellia</taxon>
    </lineage>
</organism>
<name>G0LCD3_ZOBGA</name>
<dbReference type="KEGG" id="zga:ZOBELLIA_2695"/>
<reference evidence="2 3" key="2">
    <citation type="journal article" date="2012" name="Environ. Microbiol.">
        <title>Characterization of the first alginolytic operons in a marine bacterium: from their emergence in marine Flavobacteriia to their independent transfers to marine Proteobacteria and human gut Bacteroides.</title>
        <authorList>
            <person name="Thomas F."/>
            <person name="Barbeyron T."/>
            <person name="Tonon T."/>
            <person name="Genicot S."/>
            <person name="Czjzek M."/>
            <person name="Michel G."/>
        </authorList>
    </citation>
    <scope>NUCLEOTIDE SEQUENCE [LARGE SCALE GENOMIC DNA]</scope>
    <source>
        <strain evidence="3">DSM 12802 / CCUG 47099 / CIP 106680 / NCIMB 13871 / Dsij</strain>
    </source>
</reference>
<keyword evidence="1" id="KW-0812">Transmembrane</keyword>
<evidence type="ECO:0000313" key="2">
    <source>
        <dbReference type="EMBL" id="CAZ96845.1"/>
    </source>
</evidence>
<accession>G0LCD3</accession>
<keyword evidence="1" id="KW-0472">Membrane</keyword>
<gene>
    <name evidence="2" type="ordered locus">zobellia_2695</name>
</gene>
<keyword evidence="3" id="KW-1185">Reference proteome</keyword>
<reference evidence="3" key="1">
    <citation type="submission" date="2009-07" db="EMBL/GenBank/DDBJ databases">
        <title>Complete genome sequence of Zobellia galactanivorans Dsij.</title>
        <authorList>
            <consortium name="Genoscope - CEA"/>
        </authorList>
    </citation>
    <scope>NUCLEOTIDE SEQUENCE [LARGE SCALE GENOMIC DNA]</scope>
    <source>
        <strain evidence="3">DSM 12802 / CCUG 47099 / CIP 106680 / NCIMB 13871 / Dsij</strain>
    </source>
</reference>
<protein>
    <submittedName>
        <fullName evidence="2">Hypothetical membrane protein</fullName>
    </submittedName>
</protein>
<keyword evidence="1" id="KW-1133">Transmembrane helix</keyword>
<dbReference type="STRING" id="63186.ZOBELLIA_2695"/>
<feature type="transmembrane region" description="Helical" evidence="1">
    <location>
        <begin position="447"/>
        <end position="469"/>
    </location>
</feature>
<dbReference type="Proteomes" id="UP000008898">
    <property type="component" value="Chromosome"/>
</dbReference>